<dbReference type="RefSeq" id="WP_184750029.1">
    <property type="nucleotide sequence ID" value="NZ_BAAAJR010000003.1"/>
</dbReference>
<evidence type="ECO:0000313" key="2">
    <source>
        <dbReference type="EMBL" id="MBB6390820.1"/>
    </source>
</evidence>
<sequence>MFIRTSRPSGFGLAIGWLGALAVAVACVWAFIGVYTQVGGDWAADVETSAPRMPLPLFVWAAGCALVFLASMAGVLAPIWVPLWSSVRARRQEQNTLSDRMKKWHR</sequence>
<feature type="transmembrane region" description="Helical" evidence="1">
    <location>
        <begin position="12"/>
        <end position="37"/>
    </location>
</feature>
<comment type="caution">
    <text evidence="2">The sequence shown here is derived from an EMBL/GenBank/DDBJ whole genome shotgun (WGS) entry which is preliminary data.</text>
</comment>
<protein>
    <submittedName>
        <fullName evidence="2">Mg/Co/Ni transporter MgtE</fullName>
    </submittedName>
</protein>
<evidence type="ECO:0000313" key="3">
    <source>
        <dbReference type="Proteomes" id="UP000537775"/>
    </source>
</evidence>
<organism evidence="2 3">
    <name type="scientific">Microbacterium thalassium</name>
    <dbReference type="NCBI Taxonomy" id="362649"/>
    <lineage>
        <taxon>Bacteria</taxon>
        <taxon>Bacillati</taxon>
        <taxon>Actinomycetota</taxon>
        <taxon>Actinomycetes</taxon>
        <taxon>Micrococcales</taxon>
        <taxon>Microbacteriaceae</taxon>
        <taxon>Microbacterium</taxon>
    </lineage>
</organism>
<proteinExistence type="predicted"/>
<keyword evidence="1" id="KW-1133">Transmembrane helix</keyword>
<gene>
    <name evidence="2" type="ORF">HD594_001133</name>
</gene>
<evidence type="ECO:0000256" key="1">
    <source>
        <dbReference type="SAM" id="Phobius"/>
    </source>
</evidence>
<dbReference type="Proteomes" id="UP000537775">
    <property type="component" value="Unassembled WGS sequence"/>
</dbReference>
<dbReference type="PROSITE" id="PS51257">
    <property type="entry name" value="PROKAR_LIPOPROTEIN"/>
    <property type="match status" value="1"/>
</dbReference>
<keyword evidence="1" id="KW-0472">Membrane</keyword>
<accession>A0A7X0FPI9</accession>
<reference evidence="2 3" key="1">
    <citation type="submission" date="2020-08" db="EMBL/GenBank/DDBJ databases">
        <title>Sequencing the genomes of 1000 actinobacteria strains.</title>
        <authorList>
            <person name="Klenk H.-P."/>
        </authorList>
    </citation>
    <scope>NUCLEOTIDE SEQUENCE [LARGE SCALE GENOMIC DNA]</scope>
    <source>
        <strain evidence="2 3">DSM 12511</strain>
    </source>
</reference>
<dbReference type="EMBL" id="JACHML010000001">
    <property type="protein sequence ID" value="MBB6390820.1"/>
    <property type="molecule type" value="Genomic_DNA"/>
</dbReference>
<keyword evidence="3" id="KW-1185">Reference proteome</keyword>
<name>A0A7X0FPI9_9MICO</name>
<dbReference type="AlphaFoldDB" id="A0A7X0FPI9"/>
<keyword evidence="1" id="KW-0812">Transmembrane</keyword>
<feature type="transmembrane region" description="Helical" evidence="1">
    <location>
        <begin position="57"/>
        <end position="81"/>
    </location>
</feature>